<sequence length="444" mass="49432">MEQEEGDDFGEDDDDVDLISDLPDDALATVITKLDTKSGARTQLLSRRWRPLWRSSPLNLQVDRHLAPQESKRVKIFDEILSAHTGPCRRLRLHDANNLRRSGTWFRSIALHQLQELDICCKMLNRPLLLPPSALLRCSPTLTVLSLGNCKFPCSSSDENAAVLHFFFPKLKQLTLHGVAISENAFHGVIAGCPALESLLILDCIGLRRVSIRSRSLRSIGVRASFCTVIPEDMMIRELVVVDAPCLQRLLTFPPHGPTSIKVVTSCGGGALLPKLEVLGYVSNTIARFEIGSMEMTPAVLNAPVCTVRVLVVMSTGPNLGAILNLLNCFPCLETLYVMKTGRPTIPCLGHYLTKIVIRGYQGSRAHTGFTRFFVANASVLRVMNIAVPRKVTDKWMANQRKVLRTDCKASADAEIRFTYYYLRTEMDCAKRTHDLSVTDPFDL</sequence>
<evidence type="ECO:0000259" key="2">
    <source>
        <dbReference type="Pfam" id="PF08387"/>
    </source>
</evidence>
<dbReference type="SUPFAM" id="SSF81383">
    <property type="entry name" value="F-box domain"/>
    <property type="match status" value="1"/>
</dbReference>
<dbReference type="Proteomes" id="UP000243499">
    <property type="component" value="Chromosome 9"/>
</dbReference>
<dbReference type="InterPro" id="IPR001810">
    <property type="entry name" value="F-box_dom"/>
</dbReference>
<feature type="domain" description="FBD" evidence="2">
    <location>
        <begin position="346"/>
        <end position="386"/>
    </location>
</feature>
<dbReference type="Gene3D" id="3.80.10.10">
    <property type="entry name" value="Ribonuclease Inhibitor"/>
    <property type="match status" value="1"/>
</dbReference>
<dbReference type="AlphaFoldDB" id="A0A2T8I4B0"/>
<dbReference type="Pfam" id="PF24758">
    <property type="entry name" value="LRR_At5g56370"/>
    <property type="match status" value="1"/>
</dbReference>
<reference evidence="4" key="1">
    <citation type="submission" date="2018-04" db="EMBL/GenBank/DDBJ databases">
        <title>WGS assembly of Panicum hallii.</title>
        <authorList>
            <person name="Lovell J."/>
            <person name="Jenkins J."/>
            <person name="Lowry D."/>
            <person name="Mamidi S."/>
            <person name="Sreedasyam A."/>
            <person name="Weng X."/>
            <person name="Barry K."/>
            <person name="Bonette J."/>
            <person name="Campitelli B."/>
            <person name="Daum C."/>
            <person name="Gordon S."/>
            <person name="Gould B."/>
            <person name="Lipzen A."/>
            <person name="Macqueen A."/>
            <person name="Palacio-Mejia J."/>
            <person name="Plott C."/>
            <person name="Shakirov E."/>
            <person name="Shu S."/>
            <person name="Yoshinaga Y."/>
            <person name="Zane M."/>
            <person name="Rokhsar D."/>
            <person name="Grimwood J."/>
            <person name="Schmutz J."/>
            <person name="Juenger T."/>
        </authorList>
    </citation>
    <scope>NUCLEOTIDE SEQUENCE [LARGE SCALE GENOMIC DNA]</scope>
    <source>
        <strain evidence="4">FIL2</strain>
    </source>
</reference>
<evidence type="ECO:0000259" key="1">
    <source>
        <dbReference type="Pfam" id="PF00646"/>
    </source>
</evidence>
<dbReference type="PANTHER" id="PTHR32141">
    <property type="match status" value="1"/>
</dbReference>
<dbReference type="Pfam" id="PF00646">
    <property type="entry name" value="F-box"/>
    <property type="match status" value="1"/>
</dbReference>
<dbReference type="Gramene" id="PVH32492">
    <property type="protein sequence ID" value="PVH32492"/>
    <property type="gene ID" value="PAHAL_9G411600"/>
</dbReference>
<accession>A0A2T8I4B0</accession>
<dbReference type="PANTHER" id="PTHR32141:SF168">
    <property type="entry name" value="OS12G0595200 PROTEIN"/>
    <property type="match status" value="1"/>
</dbReference>
<feature type="domain" description="F-box" evidence="1">
    <location>
        <begin position="19"/>
        <end position="59"/>
    </location>
</feature>
<protein>
    <submittedName>
        <fullName evidence="4">Uncharacterized protein</fullName>
    </submittedName>
</protein>
<dbReference type="InterPro" id="IPR055302">
    <property type="entry name" value="F-box_dom-containing"/>
</dbReference>
<evidence type="ECO:0000313" key="4">
    <source>
        <dbReference type="EMBL" id="PVH32492.1"/>
    </source>
</evidence>
<feature type="domain" description="F-box/LRR-repeat protein 15/At3g58940/PEG3-like LRR" evidence="3">
    <location>
        <begin position="104"/>
        <end position="338"/>
    </location>
</feature>
<dbReference type="InterPro" id="IPR006566">
    <property type="entry name" value="FBD"/>
</dbReference>
<name>A0A2T8I4B0_9POAL</name>
<dbReference type="InterPro" id="IPR032675">
    <property type="entry name" value="LRR_dom_sf"/>
</dbReference>
<evidence type="ECO:0000259" key="3">
    <source>
        <dbReference type="Pfam" id="PF24758"/>
    </source>
</evidence>
<dbReference type="EMBL" id="CM008054">
    <property type="protein sequence ID" value="PVH32492.1"/>
    <property type="molecule type" value="Genomic_DNA"/>
</dbReference>
<dbReference type="InterPro" id="IPR036047">
    <property type="entry name" value="F-box-like_dom_sf"/>
</dbReference>
<dbReference type="Pfam" id="PF08387">
    <property type="entry name" value="FBD"/>
    <property type="match status" value="1"/>
</dbReference>
<dbReference type="SUPFAM" id="SSF52058">
    <property type="entry name" value="L domain-like"/>
    <property type="match status" value="1"/>
</dbReference>
<organism evidence="4">
    <name type="scientific">Panicum hallii</name>
    <dbReference type="NCBI Taxonomy" id="206008"/>
    <lineage>
        <taxon>Eukaryota</taxon>
        <taxon>Viridiplantae</taxon>
        <taxon>Streptophyta</taxon>
        <taxon>Embryophyta</taxon>
        <taxon>Tracheophyta</taxon>
        <taxon>Spermatophyta</taxon>
        <taxon>Magnoliopsida</taxon>
        <taxon>Liliopsida</taxon>
        <taxon>Poales</taxon>
        <taxon>Poaceae</taxon>
        <taxon>PACMAD clade</taxon>
        <taxon>Panicoideae</taxon>
        <taxon>Panicodae</taxon>
        <taxon>Paniceae</taxon>
        <taxon>Panicinae</taxon>
        <taxon>Panicum</taxon>
        <taxon>Panicum sect. Panicum</taxon>
    </lineage>
</organism>
<gene>
    <name evidence="4" type="ORF">PAHAL_9G411600</name>
</gene>
<proteinExistence type="predicted"/>
<dbReference type="InterPro" id="IPR055411">
    <property type="entry name" value="LRR_FXL15/At3g58940/PEG3-like"/>
</dbReference>